<dbReference type="Proteomes" id="UP001151760">
    <property type="component" value="Unassembled WGS sequence"/>
</dbReference>
<organism evidence="1 2">
    <name type="scientific">Tanacetum coccineum</name>
    <dbReference type="NCBI Taxonomy" id="301880"/>
    <lineage>
        <taxon>Eukaryota</taxon>
        <taxon>Viridiplantae</taxon>
        <taxon>Streptophyta</taxon>
        <taxon>Embryophyta</taxon>
        <taxon>Tracheophyta</taxon>
        <taxon>Spermatophyta</taxon>
        <taxon>Magnoliopsida</taxon>
        <taxon>eudicotyledons</taxon>
        <taxon>Gunneridae</taxon>
        <taxon>Pentapetalae</taxon>
        <taxon>asterids</taxon>
        <taxon>campanulids</taxon>
        <taxon>Asterales</taxon>
        <taxon>Asteraceae</taxon>
        <taxon>Asteroideae</taxon>
        <taxon>Anthemideae</taxon>
        <taxon>Anthemidinae</taxon>
        <taxon>Tanacetum</taxon>
    </lineage>
</organism>
<keyword evidence="2" id="KW-1185">Reference proteome</keyword>
<reference evidence="1" key="2">
    <citation type="submission" date="2022-01" db="EMBL/GenBank/DDBJ databases">
        <authorList>
            <person name="Yamashiro T."/>
            <person name="Shiraishi A."/>
            <person name="Satake H."/>
            <person name="Nakayama K."/>
        </authorList>
    </citation>
    <scope>NUCLEOTIDE SEQUENCE</scope>
</reference>
<dbReference type="EMBL" id="BQNB010013158">
    <property type="protein sequence ID" value="GJT12561.1"/>
    <property type="molecule type" value="Genomic_DNA"/>
</dbReference>
<sequence length="91" mass="10573">MEEDKETDEVEKVEEDDEAELKKHLVIKKDDDIAIDVIPLATKPPVVVDYKILKEGIMVSYQLIRADRSSKRYSLMIRMLQGINREDLLTL</sequence>
<reference evidence="1" key="1">
    <citation type="journal article" date="2022" name="Int. J. Mol. Sci.">
        <title>Draft Genome of Tanacetum Coccineum: Genomic Comparison of Closely Related Tanacetum-Family Plants.</title>
        <authorList>
            <person name="Yamashiro T."/>
            <person name="Shiraishi A."/>
            <person name="Nakayama K."/>
            <person name="Satake H."/>
        </authorList>
    </citation>
    <scope>NUCLEOTIDE SEQUENCE</scope>
</reference>
<proteinExistence type="predicted"/>
<name>A0ABQ5BCG2_9ASTR</name>
<comment type="caution">
    <text evidence="1">The sequence shown here is derived from an EMBL/GenBank/DDBJ whole genome shotgun (WGS) entry which is preliminary data.</text>
</comment>
<accession>A0ABQ5BCG2</accession>
<evidence type="ECO:0000313" key="2">
    <source>
        <dbReference type="Proteomes" id="UP001151760"/>
    </source>
</evidence>
<gene>
    <name evidence="1" type="ORF">Tco_0859603</name>
</gene>
<evidence type="ECO:0000313" key="1">
    <source>
        <dbReference type="EMBL" id="GJT12561.1"/>
    </source>
</evidence>
<protein>
    <submittedName>
        <fullName evidence="1">Uncharacterized protein</fullName>
    </submittedName>
</protein>